<dbReference type="InterPro" id="IPR027417">
    <property type="entry name" value="P-loop_NTPase"/>
</dbReference>
<feature type="domain" description="RecF/RecN/SMC N-terminal" evidence="7">
    <location>
        <begin position="11"/>
        <end position="361"/>
    </location>
</feature>
<organism evidence="8 9">
    <name type="scientific">Candidatus Mesenet longicola</name>
    <dbReference type="NCBI Taxonomy" id="1892558"/>
    <lineage>
        <taxon>Bacteria</taxon>
        <taxon>Pseudomonadati</taxon>
        <taxon>Pseudomonadota</taxon>
        <taxon>Alphaproteobacteria</taxon>
        <taxon>Rickettsiales</taxon>
        <taxon>Anaplasmataceae</taxon>
        <taxon>Candidatus Mesenet</taxon>
    </lineage>
</organism>
<sequence>MVLKTSLACCVKSLKLYNFRNYLNSELNCDGLSVVIVGNNGVGKTNILEAVSLLSKGKGIRSANASEMRNSSTNIDWVAHYDFCDGNNLNSIGIASKQERKLISINGKMQSNYSLLSELSDVIWFAPQMDYILLKGPGTRLKFFDRIVSTFKEKYALYFIKYKRAKSERSRLLKENILDDSWLTGLEDIMASCGTHISLMRFSVLQMLQETINQDLSTSLPKPALQLITQLPKEKDFDKIVSHYKDYLRQSRGKDSLYNRVSFGVHNDNFQIFHQQKQLASNLCSTGEQKLLLLSTVMASVRARQTSPILLLDDVMSHLDKRYREAILEEILNIGCQTWVSDVNDQNFLGHKESFKFFTVKDDQILNYD</sequence>
<evidence type="ECO:0000256" key="6">
    <source>
        <dbReference type="HAMAP-Rule" id="MF_00365"/>
    </source>
</evidence>
<dbReference type="GO" id="GO:0003697">
    <property type="term" value="F:single-stranded DNA binding"/>
    <property type="evidence" value="ECO:0007669"/>
    <property type="project" value="UniProtKB-UniRule"/>
</dbReference>
<evidence type="ECO:0000256" key="5">
    <source>
        <dbReference type="ARBA" id="ARBA00023125"/>
    </source>
</evidence>
<dbReference type="InterPro" id="IPR042174">
    <property type="entry name" value="RecF_2"/>
</dbReference>
<keyword evidence="9" id="KW-1185">Reference proteome</keyword>
<keyword evidence="6" id="KW-0742">SOS response</keyword>
<dbReference type="GO" id="GO:0006260">
    <property type="term" value="P:DNA replication"/>
    <property type="evidence" value="ECO:0007669"/>
    <property type="project" value="UniProtKB-UniRule"/>
</dbReference>
<evidence type="ECO:0000256" key="2">
    <source>
        <dbReference type="ARBA" id="ARBA00022705"/>
    </source>
</evidence>
<dbReference type="NCBIfam" id="TIGR00611">
    <property type="entry name" value="recf"/>
    <property type="match status" value="1"/>
</dbReference>
<proteinExistence type="inferred from homology"/>
<name>A0A8J3HP39_9RICK</name>
<keyword evidence="4 6" id="KW-0067">ATP-binding</keyword>
<evidence type="ECO:0000256" key="3">
    <source>
        <dbReference type="ARBA" id="ARBA00022741"/>
    </source>
</evidence>
<comment type="caution">
    <text evidence="8">The sequence shown here is derived from an EMBL/GenBank/DDBJ whole genome shotgun (WGS) entry which is preliminary data.</text>
</comment>
<evidence type="ECO:0000256" key="1">
    <source>
        <dbReference type="ARBA" id="ARBA00022490"/>
    </source>
</evidence>
<keyword evidence="1 6" id="KW-0963">Cytoplasm</keyword>
<keyword evidence="6" id="KW-0227">DNA damage</keyword>
<gene>
    <name evidence="6 8" type="primary">recF</name>
    <name evidence="8" type="ORF">sL5_00910</name>
</gene>
<comment type="similarity">
    <text evidence="6">Belongs to the RecF family.</text>
</comment>
<dbReference type="GO" id="GO:0009432">
    <property type="term" value="P:SOS response"/>
    <property type="evidence" value="ECO:0007669"/>
    <property type="project" value="UniProtKB-UniRule"/>
</dbReference>
<dbReference type="Gene3D" id="3.40.50.300">
    <property type="entry name" value="P-loop containing nucleotide triphosphate hydrolases"/>
    <property type="match status" value="1"/>
</dbReference>
<reference evidence="8 9" key="1">
    <citation type="journal article" date="2021" name="Microb. Ecol.">
        <title>Candidatus Mesenet longicola: Novel Endosymbionts of Brontispa longissima that Induce Cytoplasmic Incompatibility.</title>
        <authorList>
            <person name="Takano S."/>
            <person name="Gotoh Y."/>
            <person name="Hayashi T."/>
        </authorList>
    </citation>
    <scope>NUCLEOTIDE SEQUENCE [LARGE SCALE GENOMIC DNA]</scope>
    <source>
        <strain evidence="8">L5</strain>
    </source>
</reference>
<evidence type="ECO:0000256" key="4">
    <source>
        <dbReference type="ARBA" id="ARBA00022840"/>
    </source>
</evidence>
<dbReference type="GO" id="GO:0000731">
    <property type="term" value="P:DNA synthesis involved in DNA repair"/>
    <property type="evidence" value="ECO:0007669"/>
    <property type="project" value="TreeGrafter"/>
</dbReference>
<dbReference type="SUPFAM" id="SSF52540">
    <property type="entry name" value="P-loop containing nucleoside triphosphate hydrolases"/>
    <property type="match status" value="1"/>
</dbReference>
<feature type="binding site" evidence="6">
    <location>
        <begin position="38"/>
        <end position="45"/>
    </location>
    <ligand>
        <name>ATP</name>
        <dbReference type="ChEBI" id="CHEBI:30616"/>
    </ligand>
</feature>
<dbReference type="Proteomes" id="UP000637906">
    <property type="component" value="Unassembled WGS sequence"/>
</dbReference>
<dbReference type="GO" id="GO:0005524">
    <property type="term" value="F:ATP binding"/>
    <property type="evidence" value="ECO:0007669"/>
    <property type="project" value="UniProtKB-UniRule"/>
</dbReference>
<evidence type="ECO:0000313" key="9">
    <source>
        <dbReference type="Proteomes" id="UP000637906"/>
    </source>
</evidence>
<evidence type="ECO:0000259" key="7">
    <source>
        <dbReference type="Pfam" id="PF02463"/>
    </source>
</evidence>
<dbReference type="Gene3D" id="1.20.1050.90">
    <property type="entry name" value="RecF/RecN/SMC, N-terminal domain"/>
    <property type="match status" value="1"/>
</dbReference>
<keyword evidence="3 6" id="KW-0547">Nucleotide-binding</keyword>
<dbReference type="HAMAP" id="MF_00365">
    <property type="entry name" value="RecF"/>
    <property type="match status" value="1"/>
</dbReference>
<dbReference type="Pfam" id="PF02463">
    <property type="entry name" value="SMC_N"/>
    <property type="match status" value="1"/>
</dbReference>
<keyword evidence="6" id="KW-0234">DNA repair</keyword>
<keyword evidence="2 6" id="KW-0235">DNA replication</keyword>
<dbReference type="InterPro" id="IPR001238">
    <property type="entry name" value="DNA-binding_RecF"/>
</dbReference>
<accession>A0A8J3HP39</accession>
<protein>
    <recommendedName>
        <fullName evidence="6">DNA replication and repair protein RecF</fullName>
    </recommendedName>
</protein>
<dbReference type="GO" id="GO:0005737">
    <property type="term" value="C:cytoplasm"/>
    <property type="evidence" value="ECO:0007669"/>
    <property type="project" value="UniProtKB-SubCell"/>
</dbReference>
<dbReference type="EMBL" id="BNGU01000002">
    <property type="protein sequence ID" value="GHM59098.1"/>
    <property type="molecule type" value="Genomic_DNA"/>
</dbReference>
<dbReference type="AlphaFoldDB" id="A0A8J3HP39"/>
<dbReference type="GO" id="GO:0006302">
    <property type="term" value="P:double-strand break repair"/>
    <property type="evidence" value="ECO:0007669"/>
    <property type="project" value="TreeGrafter"/>
</dbReference>
<dbReference type="PANTHER" id="PTHR32182:SF0">
    <property type="entry name" value="DNA REPLICATION AND REPAIR PROTEIN RECF"/>
    <property type="match status" value="1"/>
</dbReference>
<comment type="function">
    <text evidence="6">The RecF protein is involved in DNA metabolism; it is required for DNA replication and normal SOS inducibility. RecF binds preferentially to single-stranded, linear DNA. It also seems to bind ATP.</text>
</comment>
<evidence type="ECO:0000313" key="8">
    <source>
        <dbReference type="EMBL" id="GHM59098.1"/>
    </source>
</evidence>
<comment type="subcellular location">
    <subcellularLocation>
        <location evidence="6">Cytoplasm</location>
    </subcellularLocation>
</comment>
<dbReference type="PANTHER" id="PTHR32182">
    <property type="entry name" value="DNA REPLICATION AND REPAIR PROTEIN RECF"/>
    <property type="match status" value="1"/>
</dbReference>
<keyword evidence="5 6" id="KW-0238">DNA-binding</keyword>
<dbReference type="InterPro" id="IPR003395">
    <property type="entry name" value="RecF/RecN/SMC_N"/>
</dbReference>